<protein>
    <recommendedName>
        <fullName evidence="3">Fungal-type protein kinase domain-containing protein</fullName>
    </recommendedName>
</protein>
<dbReference type="GO" id="GO:0004672">
    <property type="term" value="F:protein kinase activity"/>
    <property type="evidence" value="ECO:0007669"/>
    <property type="project" value="InterPro"/>
</dbReference>
<evidence type="ECO:0000259" key="3">
    <source>
        <dbReference type="Pfam" id="PF17667"/>
    </source>
</evidence>
<keyword evidence="1" id="KW-0175">Coiled coil</keyword>
<dbReference type="InterPro" id="IPR011009">
    <property type="entry name" value="Kinase-like_dom_sf"/>
</dbReference>
<dbReference type="Proteomes" id="UP001222325">
    <property type="component" value="Unassembled WGS sequence"/>
</dbReference>
<dbReference type="InterPro" id="IPR008266">
    <property type="entry name" value="Tyr_kinase_AS"/>
</dbReference>
<dbReference type="AlphaFoldDB" id="A0AAD6U8X1"/>
<reference evidence="4" key="1">
    <citation type="submission" date="2023-03" db="EMBL/GenBank/DDBJ databases">
        <title>Massive genome expansion in bonnet fungi (Mycena s.s.) driven by repeated elements and novel gene families across ecological guilds.</title>
        <authorList>
            <consortium name="Lawrence Berkeley National Laboratory"/>
            <person name="Harder C.B."/>
            <person name="Miyauchi S."/>
            <person name="Viragh M."/>
            <person name="Kuo A."/>
            <person name="Thoen E."/>
            <person name="Andreopoulos B."/>
            <person name="Lu D."/>
            <person name="Skrede I."/>
            <person name="Drula E."/>
            <person name="Henrissat B."/>
            <person name="Morin E."/>
            <person name="Kohler A."/>
            <person name="Barry K."/>
            <person name="LaButti K."/>
            <person name="Morin E."/>
            <person name="Salamov A."/>
            <person name="Lipzen A."/>
            <person name="Mereny Z."/>
            <person name="Hegedus B."/>
            <person name="Baldrian P."/>
            <person name="Stursova M."/>
            <person name="Weitz H."/>
            <person name="Taylor A."/>
            <person name="Grigoriev I.V."/>
            <person name="Nagy L.G."/>
            <person name="Martin F."/>
            <person name="Kauserud H."/>
        </authorList>
    </citation>
    <scope>NUCLEOTIDE SEQUENCE</scope>
    <source>
        <strain evidence="4">CBHHK173m</strain>
    </source>
</reference>
<evidence type="ECO:0000256" key="2">
    <source>
        <dbReference type="SAM" id="MobiDB-lite"/>
    </source>
</evidence>
<organism evidence="4 5">
    <name type="scientific">Mycena belliarum</name>
    <dbReference type="NCBI Taxonomy" id="1033014"/>
    <lineage>
        <taxon>Eukaryota</taxon>
        <taxon>Fungi</taxon>
        <taxon>Dikarya</taxon>
        <taxon>Basidiomycota</taxon>
        <taxon>Agaricomycotina</taxon>
        <taxon>Agaricomycetes</taxon>
        <taxon>Agaricomycetidae</taxon>
        <taxon>Agaricales</taxon>
        <taxon>Marasmiineae</taxon>
        <taxon>Mycenaceae</taxon>
        <taxon>Mycena</taxon>
    </lineage>
</organism>
<dbReference type="Gene3D" id="1.10.510.10">
    <property type="entry name" value="Transferase(Phosphotransferase) domain 1"/>
    <property type="match status" value="1"/>
</dbReference>
<feature type="coiled-coil region" evidence="1">
    <location>
        <begin position="710"/>
        <end position="737"/>
    </location>
</feature>
<dbReference type="PANTHER" id="PTHR38248:SF2">
    <property type="entry name" value="FUNK1 11"/>
    <property type="match status" value="1"/>
</dbReference>
<feature type="region of interest" description="Disordered" evidence="2">
    <location>
        <begin position="643"/>
        <end position="695"/>
    </location>
</feature>
<dbReference type="PROSITE" id="PS00109">
    <property type="entry name" value="PROTEIN_KINASE_TYR"/>
    <property type="match status" value="1"/>
</dbReference>
<evidence type="ECO:0000313" key="4">
    <source>
        <dbReference type="EMBL" id="KAJ7091898.1"/>
    </source>
</evidence>
<feature type="compositionally biased region" description="Low complexity" evidence="2">
    <location>
        <begin position="643"/>
        <end position="660"/>
    </location>
</feature>
<sequence>MARWKQRVNEGFSRTESLSVFFSEHMQGDAPAPDDATIDAIVSQAQPALETATNKIRQAKLEVKMYPSFVSYLQKIVEDFPSKPIFAATDRQKFERLHPNDHDSFPDVSGSLPGLPSFVTWTWDVTGTVFEFKFEDDPIDRNGKPRQNQKTLEDLVQLLQNARRIYMASGCCFAFVVSVFGKNARLFRVDRSGYIVTEAFNWTTSPRVFPEFCWRLYNGGQPGGILGADTTLSIPSYEEKKQMYDRVIALKPDLGMSFEEATARSRWVNVAIDTHVKRCFTVGEPIFQSKGLFCRGTRTDRVLVEDPESRKLNVLKDAWQQACRHPESDFLAVIQDYVKEAQAVGKAQTVGLTACLGSYNLGEIYHEHRTIAAALRAGGITLQDRIHCRTLSEDIGSSPENYKSTFDLVQALWHAIQGHQTAFEAGVLHRDISIGNILISETDLLGFLHDWDYSEFTPEGLARFHKLFPDRSPNILDKSLKDMTGTYPFLALDLLQARRKGVTRQHECKHDLESFYWVLIWTLLRHADHASEAGDAACSLLFDGSLDYNAVGAKLLWLEQPWPHGLFPSNPPLSRLVRELSLIFYNQASSCAMAATGVPATHESVLAAFNRALKSDDWPIVPDGAKPFVPPIVTAPEIEKQLATAPSAPSIPASASLPTSRQALRGPPSLAPDSFGLSRRLEPWMPSTPKDHTSDLKRKLAEMDAADLDDAELENMAQCVKKQVEIAEKEADSMREMREKVDVMLRERRKRQKAETGGGM</sequence>
<dbReference type="Pfam" id="PF17667">
    <property type="entry name" value="Pkinase_fungal"/>
    <property type="match status" value="1"/>
</dbReference>
<gene>
    <name evidence="4" type="ORF">B0H15DRAFT_179465</name>
</gene>
<dbReference type="PANTHER" id="PTHR38248">
    <property type="entry name" value="FUNK1 6"/>
    <property type="match status" value="1"/>
</dbReference>
<keyword evidence="5" id="KW-1185">Reference proteome</keyword>
<dbReference type="InterPro" id="IPR040976">
    <property type="entry name" value="Pkinase_fungal"/>
</dbReference>
<proteinExistence type="predicted"/>
<evidence type="ECO:0000256" key="1">
    <source>
        <dbReference type="SAM" id="Coils"/>
    </source>
</evidence>
<name>A0AAD6U8X1_9AGAR</name>
<feature type="domain" description="Fungal-type protein kinase" evidence="3">
    <location>
        <begin position="147"/>
        <end position="522"/>
    </location>
</feature>
<dbReference type="EMBL" id="JARJCN010000019">
    <property type="protein sequence ID" value="KAJ7091898.1"/>
    <property type="molecule type" value="Genomic_DNA"/>
</dbReference>
<evidence type="ECO:0000313" key="5">
    <source>
        <dbReference type="Proteomes" id="UP001222325"/>
    </source>
</evidence>
<accession>A0AAD6U8X1</accession>
<dbReference type="SUPFAM" id="SSF56112">
    <property type="entry name" value="Protein kinase-like (PK-like)"/>
    <property type="match status" value="1"/>
</dbReference>
<comment type="caution">
    <text evidence="4">The sequence shown here is derived from an EMBL/GenBank/DDBJ whole genome shotgun (WGS) entry which is preliminary data.</text>
</comment>